<dbReference type="EMBL" id="WVUK01000044">
    <property type="protein sequence ID" value="KAF7495800.1"/>
    <property type="molecule type" value="Genomic_DNA"/>
</dbReference>
<evidence type="ECO:0000313" key="5">
    <source>
        <dbReference type="Proteomes" id="UP000616769"/>
    </source>
</evidence>
<gene>
    <name evidence="2" type="ORF">QR98_0041240</name>
    <name evidence="1" type="ORF">SSS_9229</name>
</gene>
<organism evidence="2 5">
    <name type="scientific">Sarcoptes scabiei</name>
    <name type="common">Itch mite</name>
    <name type="synonym">Acarus scabiei</name>
    <dbReference type="NCBI Taxonomy" id="52283"/>
    <lineage>
        <taxon>Eukaryota</taxon>
        <taxon>Metazoa</taxon>
        <taxon>Ecdysozoa</taxon>
        <taxon>Arthropoda</taxon>
        <taxon>Chelicerata</taxon>
        <taxon>Arachnida</taxon>
        <taxon>Acari</taxon>
        <taxon>Acariformes</taxon>
        <taxon>Sarcoptiformes</taxon>
        <taxon>Astigmata</taxon>
        <taxon>Psoroptidia</taxon>
        <taxon>Sarcoptoidea</taxon>
        <taxon>Sarcoptidae</taxon>
        <taxon>Sarcoptinae</taxon>
        <taxon>Sarcoptes</taxon>
    </lineage>
</organism>
<protein>
    <submittedName>
        <fullName evidence="2 3">Uncharacterized protein</fullName>
    </submittedName>
</protein>
<dbReference type="VEuPathDB" id="VectorBase:SSCA001841"/>
<reference evidence="2 5" key="1">
    <citation type="journal article" date="2015" name="Parasit. Vectors">
        <title>Draft genome of the scabies mite.</title>
        <authorList>
            <person name="Rider S.D.Jr."/>
            <person name="Morgan M.S."/>
            <person name="Arlian L.G."/>
        </authorList>
    </citation>
    <scope>NUCLEOTIDE SEQUENCE [LARGE SCALE GENOMIC DNA]</scope>
    <source>
        <strain evidence="2">Arlian Lab</strain>
    </source>
</reference>
<dbReference type="AlphaFoldDB" id="A0A132A3U7"/>
<reference evidence="4" key="2">
    <citation type="journal article" date="2020" name="PLoS Negl. Trop. Dis.">
        <title>High-quality nuclear genome for Sarcoptes scabiei-A critical resource for a neglected parasite.</title>
        <authorList>
            <person name="Korhonen P.K."/>
            <person name="Gasser R.B."/>
            <person name="Ma G."/>
            <person name="Wang T."/>
            <person name="Stroehlein A.J."/>
            <person name="Young N.D."/>
            <person name="Ang C.S."/>
            <person name="Fernando D.D."/>
            <person name="Lu H.C."/>
            <person name="Taylor S."/>
            <person name="Reynolds S.L."/>
            <person name="Mofiz E."/>
            <person name="Najaraj S.H."/>
            <person name="Gowda H."/>
            <person name="Madugundu A."/>
            <person name="Renuse S."/>
            <person name="Holt D."/>
            <person name="Pandey A."/>
            <person name="Papenfuss A.T."/>
            <person name="Fischer K."/>
        </authorList>
    </citation>
    <scope>NUCLEOTIDE SEQUENCE [LARGE SCALE GENOMIC DNA]</scope>
</reference>
<proteinExistence type="predicted"/>
<evidence type="ECO:0000313" key="1">
    <source>
        <dbReference type="EMBL" id="KAF7495800.1"/>
    </source>
</evidence>
<dbReference type="Proteomes" id="UP000616769">
    <property type="component" value="Unassembled WGS sequence"/>
</dbReference>
<evidence type="ECO:0000313" key="2">
    <source>
        <dbReference type="EMBL" id="KPM05658.1"/>
    </source>
</evidence>
<reference evidence="3" key="4">
    <citation type="submission" date="2022-06" db="UniProtKB">
        <authorList>
            <consortium name="EnsemblMetazoa"/>
        </authorList>
    </citation>
    <scope>IDENTIFICATION</scope>
</reference>
<evidence type="ECO:0000313" key="4">
    <source>
        <dbReference type="Proteomes" id="UP000070412"/>
    </source>
</evidence>
<keyword evidence="4" id="KW-1185">Reference proteome</keyword>
<name>A0A132A3U7_SARSC</name>
<sequence>MDPSESESEVNLNWCKEVRGSHQVSMALYRVDFKMTLSNVKEPLCINAYEKSKKKPSPLQTKSLVLRV</sequence>
<dbReference type="EnsemblMetazoa" id="SSS_9229s_mrna">
    <property type="protein sequence ID" value="KAF7495800.1"/>
    <property type="gene ID" value="SSS_9229"/>
</dbReference>
<reference evidence="1" key="3">
    <citation type="submission" date="2020-01" db="EMBL/GenBank/DDBJ databases">
        <authorList>
            <person name="Korhonen P.K.K."/>
            <person name="Guangxu M.G."/>
            <person name="Wang T.W."/>
            <person name="Stroehlein A.J.S."/>
            <person name="Young N.D."/>
            <person name="Ang C.-S.A."/>
            <person name="Fernando D.W.F."/>
            <person name="Lu H.L."/>
            <person name="Taylor S.T."/>
            <person name="Ehtesham M.E.M."/>
            <person name="Najaraj S.H.N."/>
            <person name="Harsha G.H.G."/>
            <person name="Madugundu A.M."/>
            <person name="Renuse S.R."/>
            <person name="Holt D.H."/>
            <person name="Pandey A.P."/>
            <person name="Papenfuss A.P."/>
            <person name="Gasser R.B.G."/>
            <person name="Fischer K.F."/>
        </authorList>
    </citation>
    <scope>NUCLEOTIDE SEQUENCE</scope>
    <source>
        <strain evidence="1">SSS_KF_BRIS2020</strain>
    </source>
</reference>
<dbReference type="Proteomes" id="UP000070412">
    <property type="component" value="Unassembled WGS sequence"/>
</dbReference>
<dbReference type="EMBL" id="JXLN01010410">
    <property type="protein sequence ID" value="KPM05658.1"/>
    <property type="molecule type" value="Genomic_DNA"/>
</dbReference>
<evidence type="ECO:0000313" key="3">
    <source>
        <dbReference type="EnsemblMetazoa" id="KAF7495800.1"/>
    </source>
</evidence>
<accession>A0A132A3U7</accession>